<keyword evidence="4 6" id="KW-1133">Transmembrane helix</keyword>
<dbReference type="KEGG" id="blr:BRLA_c028360"/>
<feature type="transmembrane region" description="Helical" evidence="6">
    <location>
        <begin position="326"/>
        <end position="345"/>
    </location>
</feature>
<feature type="transmembrane region" description="Helical" evidence="6">
    <location>
        <begin position="96"/>
        <end position="128"/>
    </location>
</feature>
<evidence type="ECO:0000256" key="4">
    <source>
        <dbReference type="ARBA" id="ARBA00022989"/>
    </source>
</evidence>
<dbReference type="PANTHER" id="PTHR37821">
    <property type="entry name" value="AMINO ACID TRANSPORTER YUIF-RELATED"/>
    <property type="match status" value="1"/>
</dbReference>
<name>A0A075RCF2_BRELA</name>
<dbReference type="RefSeq" id="WP_003335996.1">
    <property type="nucleotide sequence ID" value="NZ_CP007806.1"/>
</dbReference>
<evidence type="ECO:0000256" key="1">
    <source>
        <dbReference type="ARBA" id="ARBA00004651"/>
    </source>
</evidence>
<keyword evidence="2" id="KW-1003">Cell membrane</keyword>
<feature type="transmembrane region" description="Helical" evidence="6">
    <location>
        <begin position="187"/>
        <end position="207"/>
    </location>
</feature>
<dbReference type="HOGENOM" id="CLU_037927_0_0_9"/>
<protein>
    <submittedName>
        <fullName evidence="9">H+/gluconate symporter</fullName>
    </submittedName>
</protein>
<feature type="transmembrane region" description="Helical" evidence="6">
    <location>
        <begin position="236"/>
        <end position="269"/>
    </location>
</feature>
<evidence type="ECO:0000259" key="8">
    <source>
        <dbReference type="Pfam" id="PF13726"/>
    </source>
</evidence>
<evidence type="ECO:0000256" key="2">
    <source>
        <dbReference type="ARBA" id="ARBA00022475"/>
    </source>
</evidence>
<evidence type="ECO:0000259" key="7">
    <source>
        <dbReference type="Pfam" id="PF03553"/>
    </source>
</evidence>
<evidence type="ECO:0000256" key="5">
    <source>
        <dbReference type="ARBA" id="ARBA00023136"/>
    </source>
</evidence>
<dbReference type="STRING" id="1042163.BRLA_c028360"/>
<dbReference type="PANTHER" id="PTHR37821:SF1">
    <property type="entry name" value="AMINO ACID TRANSPORTER YUIF-RELATED"/>
    <property type="match status" value="1"/>
</dbReference>
<feature type="transmembrane region" description="Helical" evidence="6">
    <location>
        <begin position="6"/>
        <end position="39"/>
    </location>
</feature>
<dbReference type="GO" id="GO:0005886">
    <property type="term" value="C:plasma membrane"/>
    <property type="evidence" value="ECO:0007669"/>
    <property type="project" value="UniProtKB-SubCell"/>
</dbReference>
<dbReference type="InterPro" id="IPR032813">
    <property type="entry name" value="Na_H_antiport_N"/>
</dbReference>
<proteinExistence type="predicted"/>
<dbReference type="AlphaFoldDB" id="A0A075RCF2"/>
<evidence type="ECO:0000313" key="9">
    <source>
        <dbReference type="EMBL" id="AIG27150.1"/>
    </source>
</evidence>
<dbReference type="Pfam" id="PF03553">
    <property type="entry name" value="Na_H_antiporter"/>
    <property type="match status" value="1"/>
</dbReference>
<accession>A0A075RCF2</accession>
<reference evidence="9 10" key="1">
    <citation type="journal article" date="2011" name="J. Bacteriol.">
        <title>Genome sequence of Brevibacillus laterosporus LMG 15441, a pathogen of invertebrates.</title>
        <authorList>
            <person name="Djukic M."/>
            <person name="Poehlein A."/>
            <person name="Thurmer A."/>
            <person name="Daniel R."/>
        </authorList>
    </citation>
    <scope>NUCLEOTIDE SEQUENCE [LARGE SCALE GENOMIC DNA]</scope>
    <source>
        <strain evidence="9 10">LMG 15441</strain>
    </source>
</reference>
<evidence type="ECO:0000313" key="10">
    <source>
        <dbReference type="Proteomes" id="UP000005850"/>
    </source>
</evidence>
<comment type="subcellular location">
    <subcellularLocation>
        <location evidence="1">Cell membrane</location>
        <topology evidence="1">Multi-pass membrane protein</topology>
    </subcellularLocation>
</comment>
<keyword evidence="3 6" id="KW-0812">Transmembrane</keyword>
<dbReference type="eggNOG" id="COG2056">
    <property type="taxonomic scope" value="Bacteria"/>
</dbReference>
<feature type="transmembrane region" description="Helical" evidence="6">
    <location>
        <begin position="351"/>
        <end position="376"/>
    </location>
</feature>
<evidence type="ECO:0000256" key="6">
    <source>
        <dbReference type="SAM" id="Phobius"/>
    </source>
</evidence>
<evidence type="ECO:0000256" key="3">
    <source>
        <dbReference type="ARBA" id="ARBA00022692"/>
    </source>
</evidence>
<organism evidence="9 10">
    <name type="scientific">Brevibacillus laterosporus LMG 15441</name>
    <dbReference type="NCBI Taxonomy" id="1042163"/>
    <lineage>
        <taxon>Bacteria</taxon>
        <taxon>Bacillati</taxon>
        <taxon>Bacillota</taxon>
        <taxon>Bacilli</taxon>
        <taxon>Bacillales</taxon>
        <taxon>Paenibacillaceae</taxon>
        <taxon>Brevibacillus</taxon>
    </lineage>
</organism>
<dbReference type="EMBL" id="CP007806">
    <property type="protein sequence ID" value="AIG27150.1"/>
    <property type="molecule type" value="Genomic_DNA"/>
</dbReference>
<feature type="transmembrane region" description="Helical" evidence="6">
    <location>
        <begin position="60"/>
        <end position="84"/>
    </location>
</feature>
<dbReference type="Pfam" id="PF13726">
    <property type="entry name" value="Na_H_antiport_2"/>
    <property type="match status" value="1"/>
</dbReference>
<dbReference type="InterPro" id="IPR018461">
    <property type="entry name" value="Na/H_Antiport_NhaC-like_C"/>
</dbReference>
<gene>
    <name evidence="9" type="ORF">BRLA_c028360</name>
</gene>
<sequence>MLLFNGVILSVIVIVILSLLRLNVIFGLIAASITAGLVAGGSITDTIQMMVQGMSGQLETALSYILLGMFAVMIAKSDITALLVKKLLVVLRGKRGILLMSIATAACLSQNAVPVHIAFIPILIPPLLSLFTKMQIDRRAVACALTFGLQAPYIMLPAGFGLIYHQIVVSEMGKAGMSIAVTDFPKAMLIPGIGMIVGLLVALFISYRKPRTYQIIATDTDQDNEKKELRFTKRHAFTLVAILLALTVQLLTKSLIIGSLTGIVCLFIFRVVPWNLGDEVVQRGVAMMGFIAFVILLASGYATVLKETGAVQQLVASGVEYFGQNRFLASVIMLLIGLVITIGIGSSFGTVPIITAIFVPLCAGLGFSVLATAALIGTAGALGDAGSPASDSTLGPTSGLNADGQHHHIWDTCVPTFLHYNIPLFIFGLLAAFTL</sequence>
<dbReference type="Proteomes" id="UP000005850">
    <property type="component" value="Chromosome"/>
</dbReference>
<feature type="transmembrane region" description="Helical" evidence="6">
    <location>
        <begin position="281"/>
        <end position="305"/>
    </location>
</feature>
<feature type="domain" description="Putative Na+/H+ antiporter N-terminal" evidence="8">
    <location>
        <begin position="5"/>
        <end position="88"/>
    </location>
</feature>
<keyword evidence="5 6" id="KW-0472">Membrane</keyword>
<feature type="transmembrane region" description="Helical" evidence="6">
    <location>
        <begin position="140"/>
        <end position="167"/>
    </location>
</feature>
<feature type="domain" description="Na+/H+ antiporter NhaC-like C-terminal" evidence="7">
    <location>
        <begin position="145"/>
        <end position="429"/>
    </location>
</feature>
<dbReference type="InterPro" id="IPR052576">
    <property type="entry name" value="AA_Transporter-Related"/>
</dbReference>
<keyword evidence="10" id="KW-1185">Reference proteome</keyword>